<gene>
    <name evidence="1" type="ordered locus">XNC1_2288</name>
</gene>
<dbReference type="AlphaFoldDB" id="D3VFN3"/>
<accession>D3VFN3</accession>
<dbReference type="Proteomes" id="UP000008075">
    <property type="component" value="Chromosome"/>
</dbReference>
<dbReference type="EMBL" id="FN667742">
    <property type="protein sequence ID" value="CBJ90347.1"/>
    <property type="molecule type" value="Genomic_DNA"/>
</dbReference>
<sequence length="103" mass="11099">MTKLIVSILLSESISSILSAIYSTPAAAICFEISGDILSSLASYKRGRMVTFGLGETNITLMLSSLLACEITRIAEIEAQKPAKPEPAITILAVIVEFLRRLI</sequence>
<dbReference type="HOGENOM" id="CLU_2262743_0_0_6"/>
<name>D3VFN3_XENNA</name>
<organism evidence="1 2">
    <name type="scientific">Xenorhabdus nematophila (strain ATCC 19061 / DSM 3370 / CCUG 14189 / LMG 1036 / NCIMB 9965 / AN6)</name>
    <dbReference type="NCBI Taxonomy" id="406817"/>
    <lineage>
        <taxon>Bacteria</taxon>
        <taxon>Pseudomonadati</taxon>
        <taxon>Pseudomonadota</taxon>
        <taxon>Gammaproteobacteria</taxon>
        <taxon>Enterobacterales</taxon>
        <taxon>Morganellaceae</taxon>
        <taxon>Xenorhabdus</taxon>
    </lineage>
</organism>
<dbReference type="KEGG" id="xne:XNC1_2288"/>
<evidence type="ECO:0000313" key="1">
    <source>
        <dbReference type="EMBL" id="CBJ90347.1"/>
    </source>
</evidence>
<keyword evidence="2" id="KW-1185">Reference proteome</keyword>
<reference evidence="1 2" key="1">
    <citation type="journal article" date="2011" name="PLoS ONE">
        <title>The entomopathogenic bacterial endosymbionts xenorhabdus and photorhabdus: convergent lifestyles from divergent genomes.</title>
        <authorList>
            <person name="Chaston J.M."/>
            <person name="Suen G."/>
            <person name="Tucker S.L."/>
            <person name="Andersen A.W."/>
            <person name="Bhasin A."/>
            <person name="Bode E."/>
            <person name="Bode H.B."/>
            <person name="Brachmann A.O."/>
            <person name="Cowles C.E."/>
            <person name="Cowles K.N."/>
            <person name="Darby C."/>
            <person name="de Leon L."/>
            <person name="Drace K."/>
            <person name="Du Z."/>
            <person name="Givaudan A."/>
            <person name="Herbert Tran E.E."/>
            <person name="Jewell K.A."/>
            <person name="Knack J.J."/>
            <person name="Krasomil-Osterfeld K.C."/>
            <person name="Kukor R."/>
            <person name="Lanois A."/>
            <person name="Latreille P."/>
            <person name="Leimgruber N.K."/>
            <person name="Lipke C.M."/>
            <person name="Liu R."/>
            <person name="Lu X."/>
            <person name="Martens E.C."/>
            <person name="Marri P.R."/>
            <person name="Medigue C."/>
            <person name="Menard M.L."/>
            <person name="Miller N.M."/>
            <person name="Morales-Soto N."/>
            <person name="Norton S."/>
            <person name="Ogier J.C."/>
            <person name="Orchard S.S."/>
            <person name="Park D."/>
            <person name="Park Y."/>
            <person name="Qurollo B.A."/>
            <person name="Sugar D.R."/>
            <person name="Richards G.R."/>
            <person name="Rouy Z."/>
            <person name="Slominski B."/>
            <person name="Slominski K."/>
            <person name="Snyder H."/>
            <person name="Tjaden B.C."/>
            <person name="van der Hoeven R."/>
            <person name="Welch R.D."/>
            <person name="Wheeler C."/>
            <person name="Xiang B."/>
            <person name="Barbazuk B."/>
            <person name="Gaudriault S."/>
            <person name="Goodner B."/>
            <person name="Slater S.C."/>
            <person name="Forst S."/>
            <person name="Goldman B.S."/>
            <person name="Goodrich-Blair H."/>
        </authorList>
    </citation>
    <scope>NUCLEOTIDE SEQUENCE [LARGE SCALE GENOMIC DNA]</scope>
    <source>
        <strain evidence="2">ATCC 19061 / DSM 3370 / CCUG 14189 / LMG 1036 / NCIMB 9965 / AN6</strain>
    </source>
</reference>
<proteinExistence type="predicted"/>
<evidence type="ECO:0000313" key="2">
    <source>
        <dbReference type="Proteomes" id="UP000008075"/>
    </source>
</evidence>
<protein>
    <submittedName>
        <fullName evidence="1">Uncharacterized protein</fullName>
    </submittedName>
</protein>